<organism evidence="1 2">
    <name type="scientific">Streptomyces litchfieldiae</name>
    <dbReference type="NCBI Taxonomy" id="3075543"/>
    <lineage>
        <taxon>Bacteria</taxon>
        <taxon>Bacillati</taxon>
        <taxon>Actinomycetota</taxon>
        <taxon>Actinomycetes</taxon>
        <taxon>Kitasatosporales</taxon>
        <taxon>Streptomycetaceae</taxon>
        <taxon>Streptomyces</taxon>
    </lineage>
</organism>
<protein>
    <submittedName>
        <fullName evidence="1">Uncharacterized protein</fullName>
    </submittedName>
</protein>
<accession>A0ABU2MWB2</accession>
<dbReference type="EMBL" id="JAVREL010000014">
    <property type="protein sequence ID" value="MDT0345374.1"/>
    <property type="molecule type" value="Genomic_DNA"/>
</dbReference>
<gene>
    <name evidence="1" type="ORF">RM590_22625</name>
</gene>
<evidence type="ECO:0000313" key="1">
    <source>
        <dbReference type="EMBL" id="MDT0345374.1"/>
    </source>
</evidence>
<sequence length="136" mass="15180">MAPLVKENPPWRRTPRLPRSEFRFTGESPEGWALIRIPQEGAKMCGAFEDFDQVAAPAGGLVPVGKTVCEQRIEIPEIRRIKSAEFIEFGRPAGVVAASGRLVHRRPEHRDILVSANAEKFPRHDCSRTLRPSGLT</sequence>
<evidence type="ECO:0000313" key="2">
    <source>
        <dbReference type="Proteomes" id="UP001183246"/>
    </source>
</evidence>
<keyword evidence="2" id="KW-1185">Reference proteome</keyword>
<proteinExistence type="predicted"/>
<dbReference type="RefSeq" id="WP_311706508.1">
    <property type="nucleotide sequence ID" value="NZ_JAVREL010000014.1"/>
</dbReference>
<comment type="caution">
    <text evidence="1">The sequence shown here is derived from an EMBL/GenBank/DDBJ whole genome shotgun (WGS) entry which is preliminary data.</text>
</comment>
<dbReference type="Proteomes" id="UP001183246">
    <property type="component" value="Unassembled WGS sequence"/>
</dbReference>
<reference evidence="2" key="1">
    <citation type="submission" date="2023-07" db="EMBL/GenBank/DDBJ databases">
        <title>30 novel species of actinomycetes from the DSMZ collection.</title>
        <authorList>
            <person name="Nouioui I."/>
        </authorList>
    </citation>
    <scope>NUCLEOTIDE SEQUENCE [LARGE SCALE GENOMIC DNA]</scope>
    <source>
        <strain evidence="2">DSM 44938</strain>
    </source>
</reference>
<name>A0ABU2MWB2_9ACTN</name>